<evidence type="ECO:0000256" key="4">
    <source>
        <dbReference type="ARBA" id="ARBA00022538"/>
    </source>
</evidence>
<reference evidence="14" key="1">
    <citation type="submission" date="2023-02" db="EMBL/GenBank/DDBJ databases">
        <title>Genome sequence of Hyphococcus flavus.</title>
        <authorList>
            <person name="Rong J.-C."/>
            <person name="Zhao Q."/>
            <person name="Yi M."/>
            <person name="Wu J.-Y."/>
        </authorList>
    </citation>
    <scope>NUCLEOTIDE SEQUENCE</scope>
    <source>
        <strain evidence="14">MCCC 1K03223</strain>
    </source>
</reference>
<evidence type="ECO:0000313" key="15">
    <source>
        <dbReference type="Proteomes" id="UP001214043"/>
    </source>
</evidence>
<feature type="transmembrane region" description="Helical" evidence="13">
    <location>
        <begin position="29"/>
        <end position="46"/>
    </location>
</feature>
<evidence type="ECO:0000256" key="5">
    <source>
        <dbReference type="ARBA" id="ARBA00022692"/>
    </source>
</evidence>
<keyword evidence="4" id="KW-0633">Potassium transport</keyword>
<evidence type="ECO:0000256" key="7">
    <source>
        <dbReference type="ARBA" id="ARBA00022958"/>
    </source>
</evidence>
<proteinExistence type="inferred from homology"/>
<evidence type="ECO:0000256" key="9">
    <source>
        <dbReference type="ARBA" id="ARBA00023065"/>
    </source>
</evidence>
<feature type="transmembrane region" description="Helical" evidence="13">
    <location>
        <begin position="188"/>
        <end position="209"/>
    </location>
</feature>
<feature type="transmembrane region" description="Helical" evidence="13">
    <location>
        <begin position="145"/>
        <end position="167"/>
    </location>
</feature>
<evidence type="ECO:0000256" key="2">
    <source>
        <dbReference type="ARBA" id="ARBA00006920"/>
    </source>
</evidence>
<keyword evidence="5 13" id="KW-0812">Transmembrane</keyword>
<keyword evidence="10 13" id="KW-0472">Membrane</keyword>
<dbReference type="Proteomes" id="UP001214043">
    <property type="component" value="Chromosome"/>
</dbReference>
<name>A0AAF0CI62_9PROT</name>
<evidence type="ECO:0000256" key="8">
    <source>
        <dbReference type="ARBA" id="ARBA00022989"/>
    </source>
</evidence>
<keyword evidence="7" id="KW-0630">Potassium</keyword>
<keyword evidence="11" id="KW-0407">Ion channel</keyword>
<evidence type="ECO:0000256" key="6">
    <source>
        <dbReference type="ARBA" id="ARBA00022826"/>
    </source>
</evidence>
<keyword evidence="9" id="KW-0406">Ion transport</keyword>
<keyword evidence="6" id="KW-0631">Potassium channel</keyword>
<comment type="similarity">
    <text evidence="2">Belongs to the TMEM175 family.</text>
</comment>
<dbReference type="GO" id="GO:0016020">
    <property type="term" value="C:membrane"/>
    <property type="evidence" value="ECO:0007669"/>
    <property type="project" value="UniProtKB-SubCell"/>
</dbReference>
<feature type="transmembrane region" description="Helical" evidence="13">
    <location>
        <begin position="58"/>
        <end position="80"/>
    </location>
</feature>
<dbReference type="Pfam" id="PF06736">
    <property type="entry name" value="TMEM175"/>
    <property type="match status" value="1"/>
</dbReference>
<keyword evidence="3" id="KW-0813">Transport</keyword>
<sequence>MLRSTEKSHVDQDPYFRWRGGAVTRIENLSDIVFALSLSLIAVASAPPTTFSELISVFRSGFAFAFGFVILLMIWNYHYLFFRRYGLSDQKIVFLNALLLFVVLMFVYPLRFLADFMFVLIPAFFTNFDTVAYMVGGIENGENLLIIYSFGYAVVFLIIAGLYGHAASKREALELDETEYLLTRRSRASALIQAGVAMFVAGVAGLTPIGPWAGPLYFLIGVAEPIVQRRFPAPLQTRSSAV</sequence>
<comment type="subcellular location">
    <subcellularLocation>
        <location evidence="1">Membrane</location>
        <topology evidence="1">Multi-pass membrane protein</topology>
    </subcellularLocation>
</comment>
<gene>
    <name evidence="14" type="ORF">PUV54_04980</name>
</gene>
<feature type="transmembrane region" description="Helical" evidence="13">
    <location>
        <begin position="92"/>
        <end position="125"/>
    </location>
</feature>
<evidence type="ECO:0000313" key="14">
    <source>
        <dbReference type="EMBL" id="WDI32547.1"/>
    </source>
</evidence>
<evidence type="ECO:0000256" key="13">
    <source>
        <dbReference type="SAM" id="Phobius"/>
    </source>
</evidence>
<dbReference type="InterPro" id="IPR010617">
    <property type="entry name" value="TMEM175-like"/>
</dbReference>
<evidence type="ECO:0000256" key="10">
    <source>
        <dbReference type="ARBA" id="ARBA00023136"/>
    </source>
</evidence>
<organism evidence="14 15">
    <name type="scientific">Hyphococcus flavus</name>
    <dbReference type="NCBI Taxonomy" id="1866326"/>
    <lineage>
        <taxon>Bacteria</taxon>
        <taxon>Pseudomonadati</taxon>
        <taxon>Pseudomonadota</taxon>
        <taxon>Alphaproteobacteria</taxon>
        <taxon>Parvularculales</taxon>
        <taxon>Parvularculaceae</taxon>
        <taxon>Hyphococcus</taxon>
    </lineage>
</organism>
<dbReference type="RefSeq" id="WP_274494474.1">
    <property type="nucleotide sequence ID" value="NZ_CP118166.1"/>
</dbReference>
<evidence type="ECO:0000256" key="3">
    <source>
        <dbReference type="ARBA" id="ARBA00022448"/>
    </source>
</evidence>
<dbReference type="EMBL" id="CP118166">
    <property type="protein sequence ID" value="WDI32547.1"/>
    <property type="molecule type" value="Genomic_DNA"/>
</dbReference>
<keyword evidence="15" id="KW-1185">Reference proteome</keyword>
<protein>
    <submittedName>
        <fullName evidence="14">TMEM175 family protein</fullName>
    </submittedName>
</protein>
<accession>A0AAF0CI62</accession>
<comment type="catalytic activity">
    <reaction evidence="12">
        <text>K(+)(in) = K(+)(out)</text>
        <dbReference type="Rhea" id="RHEA:29463"/>
        <dbReference type="ChEBI" id="CHEBI:29103"/>
    </reaction>
</comment>
<dbReference type="AlphaFoldDB" id="A0AAF0CI62"/>
<evidence type="ECO:0000256" key="1">
    <source>
        <dbReference type="ARBA" id="ARBA00004141"/>
    </source>
</evidence>
<keyword evidence="8 13" id="KW-1133">Transmembrane helix</keyword>
<dbReference type="GO" id="GO:0005267">
    <property type="term" value="F:potassium channel activity"/>
    <property type="evidence" value="ECO:0007669"/>
    <property type="project" value="UniProtKB-KW"/>
</dbReference>
<evidence type="ECO:0000256" key="12">
    <source>
        <dbReference type="ARBA" id="ARBA00034430"/>
    </source>
</evidence>
<dbReference type="KEGG" id="hfl:PUV54_04980"/>
<evidence type="ECO:0000256" key="11">
    <source>
        <dbReference type="ARBA" id="ARBA00023303"/>
    </source>
</evidence>
<dbReference type="GO" id="GO:0015252">
    <property type="term" value="F:proton channel activity"/>
    <property type="evidence" value="ECO:0007669"/>
    <property type="project" value="InterPro"/>
</dbReference>